<protein>
    <recommendedName>
        <fullName evidence="5">S-methylmethionine:homocysteine methyltransferase</fullName>
    </recommendedName>
</protein>
<dbReference type="PROSITE" id="PS50970">
    <property type="entry name" value="HCY"/>
    <property type="match status" value="1"/>
</dbReference>
<dbReference type="InterPro" id="IPR036589">
    <property type="entry name" value="HCY_dom_sf"/>
</dbReference>
<evidence type="ECO:0000256" key="5">
    <source>
        <dbReference type="ARBA" id="ARBA00076752"/>
    </source>
</evidence>
<evidence type="ECO:0000259" key="7">
    <source>
        <dbReference type="PROSITE" id="PS50970"/>
    </source>
</evidence>
<dbReference type="STRING" id="284577.SAMN05216571_11379"/>
<feature type="binding site" evidence="6">
    <location>
        <position position="300"/>
    </location>
    <ligand>
        <name>Zn(2+)</name>
        <dbReference type="ChEBI" id="CHEBI:29105"/>
    </ligand>
</feature>
<comment type="cofactor">
    <cofactor evidence="6">
        <name>Zn(2+)</name>
        <dbReference type="ChEBI" id="CHEBI:29105"/>
    </cofactor>
</comment>
<dbReference type="NCBIfam" id="NF007020">
    <property type="entry name" value="PRK09485.1"/>
    <property type="match status" value="1"/>
</dbReference>
<dbReference type="Pfam" id="PF02574">
    <property type="entry name" value="S-methyl_trans"/>
    <property type="match status" value="1"/>
</dbReference>
<dbReference type="GO" id="GO:0033528">
    <property type="term" value="P:S-methylmethionine cycle"/>
    <property type="evidence" value="ECO:0007669"/>
    <property type="project" value="TreeGrafter"/>
</dbReference>
<dbReference type="InterPro" id="IPR051486">
    <property type="entry name" value="Hcy_S-methyltransferase"/>
</dbReference>
<evidence type="ECO:0000256" key="3">
    <source>
        <dbReference type="ARBA" id="ARBA00022723"/>
    </source>
</evidence>
<dbReference type="AlphaFoldDB" id="A0A1G7UA05"/>
<gene>
    <name evidence="8" type="ORF">SAMN05216571_11379</name>
</gene>
<dbReference type="RefSeq" id="WP_092527784.1">
    <property type="nucleotide sequence ID" value="NZ_FNCI01000013.1"/>
</dbReference>
<dbReference type="PANTHER" id="PTHR46015">
    <property type="entry name" value="ZGC:172121"/>
    <property type="match status" value="1"/>
</dbReference>
<reference evidence="8 9" key="1">
    <citation type="submission" date="2016-10" db="EMBL/GenBank/DDBJ databases">
        <authorList>
            <person name="de Groot N.N."/>
        </authorList>
    </citation>
    <scope>NUCLEOTIDE SEQUENCE [LARGE SCALE GENOMIC DNA]</scope>
    <source>
        <strain evidence="8 9">BH539</strain>
    </source>
</reference>
<evidence type="ECO:0000256" key="4">
    <source>
        <dbReference type="ARBA" id="ARBA00022833"/>
    </source>
</evidence>
<evidence type="ECO:0000313" key="8">
    <source>
        <dbReference type="EMBL" id="SDG43859.1"/>
    </source>
</evidence>
<evidence type="ECO:0000313" key="9">
    <source>
        <dbReference type="Proteomes" id="UP000198641"/>
    </source>
</evidence>
<accession>A0A1G7UA05</accession>
<keyword evidence="2 6" id="KW-0808">Transferase</keyword>
<dbReference type="GO" id="GO:0009086">
    <property type="term" value="P:methionine biosynthetic process"/>
    <property type="evidence" value="ECO:0007669"/>
    <property type="project" value="TreeGrafter"/>
</dbReference>
<evidence type="ECO:0000256" key="6">
    <source>
        <dbReference type="PROSITE-ProRule" id="PRU00333"/>
    </source>
</evidence>
<feature type="binding site" evidence="6">
    <location>
        <position position="231"/>
    </location>
    <ligand>
        <name>Zn(2+)</name>
        <dbReference type="ChEBI" id="CHEBI:29105"/>
    </ligand>
</feature>
<organism evidence="8 9">
    <name type="scientific">Onishia taeanensis</name>
    <dbReference type="NCBI Taxonomy" id="284577"/>
    <lineage>
        <taxon>Bacteria</taxon>
        <taxon>Pseudomonadati</taxon>
        <taxon>Pseudomonadota</taxon>
        <taxon>Gammaproteobacteria</taxon>
        <taxon>Oceanospirillales</taxon>
        <taxon>Halomonadaceae</taxon>
        <taxon>Onishia</taxon>
    </lineage>
</organism>
<dbReference type="InterPro" id="IPR003726">
    <property type="entry name" value="HCY_dom"/>
</dbReference>
<dbReference type="GO" id="GO:0046872">
    <property type="term" value="F:metal ion binding"/>
    <property type="evidence" value="ECO:0007669"/>
    <property type="project" value="UniProtKB-KW"/>
</dbReference>
<feature type="binding site" evidence="6">
    <location>
        <position position="301"/>
    </location>
    <ligand>
        <name>Zn(2+)</name>
        <dbReference type="ChEBI" id="CHEBI:29105"/>
    </ligand>
</feature>
<keyword evidence="3 6" id="KW-0479">Metal-binding</keyword>
<dbReference type="GO" id="GO:0032259">
    <property type="term" value="P:methylation"/>
    <property type="evidence" value="ECO:0007669"/>
    <property type="project" value="UniProtKB-KW"/>
</dbReference>
<dbReference type="Gene3D" id="3.20.20.330">
    <property type="entry name" value="Homocysteine-binding-like domain"/>
    <property type="match status" value="1"/>
</dbReference>
<evidence type="ECO:0000256" key="1">
    <source>
        <dbReference type="ARBA" id="ARBA00022603"/>
    </source>
</evidence>
<sequence>MPTQDPISAGLARAPYLIVDGALATELQTRGHDLSGDLWSARLLRDDPAAIRDVHAAYFSAGADIAITASYQATVEGFMRLGLDAASAEALIQRSVTLAQEARDAHWATHTSDERPYPLVAASVGPYGAYLADGSEYRGDYGLDRAALADFHRPRLATLLETQPDLLAIETLPSLDEALALAELVAERPGTQAWITFSARDGQHISDGTPIAECARALRDHPGICAIGINCTSLEHIESLIGEIRAQCNLPIIVYPNSGEHYDAETKRWLAGCASAQAPSNLAEGAPRWLAAGATVIGGCCRTGPDDIATLAQHRRDGK</sequence>
<dbReference type="FunFam" id="3.20.20.330:FF:000002">
    <property type="entry name" value="Homocysteine S-methyltransferase"/>
    <property type="match status" value="1"/>
</dbReference>
<proteinExistence type="predicted"/>
<keyword evidence="9" id="KW-1185">Reference proteome</keyword>
<evidence type="ECO:0000256" key="2">
    <source>
        <dbReference type="ARBA" id="ARBA00022679"/>
    </source>
</evidence>
<keyword evidence="4 6" id="KW-0862">Zinc</keyword>
<dbReference type="OrthoDB" id="9803687at2"/>
<name>A0A1G7UA05_9GAMM</name>
<feature type="domain" description="Hcy-binding" evidence="7">
    <location>
        <begin position="5"/>
        <end position="315"/>
    </location>
</feature>
<dbReference type="EMBL" id="FNCI01000013">
    <property type="protein sequence ID" value="SDG43859.1"/>
    <property type="molecule type" value="Genomic_DNA"/>
</dbReference>
<dbReference type="SUPFAM" id="SSF82282">
    <property type="entry name" value="Homocysteine S-methyltransferase"/>
    <property type="match status" value="1"/>
</dbReference>
<dbReference type="PANTHER" id="PTHR46015:SF1">
    <property type="entry name" value="HOMOCYSTEINE S-METHYLTRANSFERASE-LIKE ISOFORM 1"/>
    <property type="match status" value="1"/>
</dbReference>
<keyword evidence="1 6" id="KW-0489">Methyltransferase</keyword>
<dbReference type="GO" id="GO:0008898">
    <property type="term" value="F:S-adenosylmethionine-homocysteine S-methyltransferase activity"/>
    <property type="evidence" value="ECO:0007669"/>
    <property type="project" value="TreeGrafter"/>
</dbReference>
<dbReference type="Proteomes" id="UP000198641">
    <property type="component" value="Unassembled WGS sequence"/>
</dbReference>